<dbReference type="RefSeq" id="XP_012897565.1">
    <property type="nucleotide sequence ID" value="XM_013042111.1"/>
</dbReference>
<proteinExistence type="predicted"/>
<dbReference type="InParanoid" id="D8M5R8"/>
<dbReference type="OrthoDB" id="433457at2759"/>
<dbReference type="Gene3D" id="2.130.10.10">
    <property type="entry name" value="YVTN repeat-like/Quinoprotein amine dehydrogenase"/>
    <property type="match status" value="2"/>
</dbReference>
<keyword evidence="2" id="KW-1185">Reference proteome</keyword>
<name>D8M5R8_BLAHO</name>
<evidence type="ECO:0000313" key="1">
    <source>
        <dbReference type="EMBL" id="CBK23517.2"/>
    </source>
</evidence>
<sequence>MEGPVTWDEIEPNKYLLADKEGFLHLFLLLPDHQIRHSELGRVSPGAQVRYIDNRVVYAGVYAGPSALLRITQNALEPIASFPNPGPLLDMAAVQGSVPGETHLLAAGGLDAVIAGKRVHCRPPRWSKCAVASSASRSLLKLGKLGKPIGRRTA</sequence>
<dbReference type="AlphaFoldDB" id="D8M5R8"/>
<dbReference type="GeneID" id="24922760"/>
<reference evidence="1" key="1">
    <citation type="submission" date="2010-02" db="EMBL/GenBank/DDBJ databases">
        <title>Sequencing and annotation of the Blastocystis hominis genome.</title>
        <authorList>
            <person name="Wincker P."/>
        </authorList>
    </citation>
    <scope>NUCLEOTIDE SEQUENCE</scope>
    <source>
        <strain evidence="1">Singapore isolate B</strain>
    </source>
</reference>
<protein>
    <submittedName>
        <fullName evidence="1">Uncharacterized protein</fullName>
    </submittedName>
</protein>
<organism evidence="1">
    <name type="scientific">Blastocystis hominis</name>
    <dbReference type="NCBI Taxonomy" id="12968"/>
    <lineage>
        <taxon>Eukaryota</taxon>
        <taxon>Sar</taxon>
        <taxon>Stramenopiles</taxon>
        <taxon>Bigyra</taxon>
        <taxon>Opalozoa</taxon>
        <taxon>Opalinata</taxon>
        <taxon>Blastocystidae</taxon>
        <taxon>Blastocystis</taxon>
    </lineage>
</organism>
<dbReference type="InterPro" id="IPR015943">
    <property type="entry name" value="WD40/YVTN_repeat-like_dom_sf"/>
</dbReference>
<accession>D8M5R8</accession>
<dbReference type="Proteomes" id="UP000008312">
    <property type="component" value="Unassembled WGS sequence"/>
</dbReference>
<dbReference type="EMBL" id="FN668661">
    <property type="protein sequence ID" value="CBK23517.2"/>
    <property type="molecule type" value="Genomic_DNA"/>
</dbReference>
<gene>
    <name evidence="1" type="ORF">GSBLH_T00006636001</name>
</gene>
<evidence type="ECO:0000313" key="2">
    <source>
        <dbReference type="Proteomes" id="UP000008312"/>
    </source>
</evidence>